<protein>
    <submittedName>
        <fullName evidence="2">Cobalamin biosynthesis protein</fullName>
    </submittedName>
</protein>
<dbReference type="KEGG" id="gti:FXF46_13015"/>
<accession>A0AAP9ETV2</accession>
<organism evidence="2 3">
    <name type="scientific">Gluconobacter thailandicus</name>
    <dbReference type="NCBI Taxonomy" id="257438"/>
    <lineage>
        <taxon>Bacteria</taxon>
        <taxon>Pseudomonadati</taxon>
        <taxon>Pseudomonadota</taxon>
        <taxon>Alphaproteobacteria</taxon>
        <taxon>Acetobacterales</taxon>
        <taxon>Acetobacteraceae</taxon>
        <taxon>Gluconobacter</taxon>
    </lineage>
</organism>
<dbReference type="EMBL" id="CP043043">
    <property type="protein sequence ID" value="QEH97064.1"/>
    <property type="molecule type" value="Genomic_DNA"/>
</dbReference>
<dbReference type="Pfam" id="PF01890">
    <property type="entry name" value="CbiG_C"/>
    <property type="match status" value="1"/>
</dbReference>
<gene>
    <name evidence="2" type="ORF">FXF46_13015</name>
</gene>
<dbReference type="SUPFAM" id="SSF159664">
    <property type="entry name" value="CobE/GbiG C-terminal domain-like"/>
    <property type="match status" value="1"/>
</dbReference>
<dbReference type="GO" id="GO:0009236">
    <property type="term" value="P:cobalamin biosynthetic process"/>
    <property type="evidence" value="ECO:0007669"/>
    <property type="project" value="InterPro"/>
</dbReference>
<evidence type="ECO:0000259" key="1">
    <source>
        <dbReference type="Pfam" id="PF01890"/>
    </source>
</evidence>
<evidence type="ECO:0000313" key="3">
    <source>
        <dbReference type="Proteomes" id="UP000323560"/>
    </source>
</evidence>
<sequence>MIVAGIGCRPGITRDALLSLVERVAGRHTLNRLAAPAFRQGEPAIPAVAKTLKVELVWVSALDMTERQVECETHSAIAFEKTGFSSVAEACALAGAGPKSRLLVTRQSDRDVTCALATSSDMTGIENG</sequence>
<feature type="domain" description="CobE/GbiG C-terminal" evidence="1">
    <location>
        <begin position="2"/>
        <end position="117"/>
    </location>
</feature>
<dbReference type="InterPro" id="IPR052553">
    <property type="entry name" value="CbiG_hydrolase"/>
</dbReference>
<proteinExistence type="predicted"/>
<dbReference type="PANTHER" id="PTHR37477">
    <property type="entry name" value="COBALT-PRECORRIN-5A HYDROLASE"/>
    <property type="match status" value="1"/>
</dbReference>
<dbReference type="PANTHER" id="PTHR37477:SF1">
    <property type="entry name" value="COBALT-PRECORRIN-5A HYDROLASE"/>
    <property type="match status" value="1"/>
</dbReference>
<dbReference type="RefSeq" id="WP_148620777.1">
    <property type="nucleotide sequence ID" value="NZ_CP043043.1"/>
</dbReference>
<dbReference type="Proteomes" id="UP000323560">
    <property type="component" value="Chromosome"/>
</dbReference>
<dbReference type="InterPro" id="IPR036518">
    <property type="entry name" value="CobE/GbiG_C_sf"/>
</dbReference>
<name>A0AAP9ETV2_GLUTH</name>
<dbReference type="InterPro" id="IPR002750">
    <property type="entry name" value="CobE/GbiG_C"/>
</dbReference>
<reference evidence="2 3" key="1">
    <citation type="submission" date="2019-08" db="EMBL/GenBank/DDBJ databases">
        <title>Gluconobacter frateurii HD924 genome.</title>
        <authorList>
            <person name="Liu Y."/>
            <person name="Zhang P."/>
        </authorList>
    </citation>
    <scope>NUCLEOTIDE SEQUENCE [LARGE SCALE GENOMIC DNA]</scope>
    <source>
        <strain evidence="2 3">HD924</strain>
    </source>
</reference>
<dbReference type="AlphaFoldDB" id="A0AAP9ETV2"/>
<dbReference type="Gene3D" id="3.30.420.180">
    <property type="entry name" value="CobE/GbiG C-terminal domain"/>
    <property type="match status" value="1"/>
</dbReference>
<evidence type="ECO:0000313" key="2">
    <source>
        <dbReference type="EMBL" id="QEH97064.1"/>
    </source>
</evidence>